<evidence type="ECO:0000313" key="4">
    <source>
        <dbReference type="EMBL" id="KAJ8385363.1"/>
    </source>
</evidence>
<name>A0AAD7W6P1_9TELE</name>
<dbReference type="InterPro" id="IPR027806">
    <property type="entry name" value="HARBI1_dom"/>
</dbReference>
<comment type="cofactor">
    <cofactor evidence="1">
        <name>a divalent metal cation</name>
        <dbReference type="ChEBI" id="CHEBI:60240"/>
    </cofactor>
</comment>
<organism evidence="4 5">
    <name type="scientific">Aldrovandia affinis</name>
    <dbReference type="NCBI Taxonomy" id="143900"/>
    <lineage>
        <taxon>Eukaryota</taxon>
        <taxon>Metazoa</taxon>
        <taxon>Chordata</taxon>
        <taxon>Craniata</taxon>
        <taxon>Vertebrata</taxon>
        <taxon>Euteleostomi</taxon>
        <taxon>Actinopterygii</taxon>
        <taxon>Neopterygii</taxon>
        <taxon>Teleostei</taxon>
        <taxon>Notacanthiformes</taxon>
        <taxon>Halosauridae</taxon>
        <taxon>Aldrovandia</taxon>
    </lineage>
</organism>
<dbReference type="EMBL" id="JAINUG010000252">
    <property type="protein sequence ID" value="KAJ8385363.1"/>
    <property type="molecule type" value="Genomic_DNA"/>
</dbReference>
<evidence type="ECO:0000256" key="2">
    <source>
        <dbReference type="ARBA" id="ARBA00022723"/>
    </source>
</evidence>
<proteinExistence type="predicted"/>
<accession>A0AAD7W6P1</accession>
<dbReference type="Pfam" id="PF13359">
    <property type="entry name" value="DDE_Tnp_4"/>
    <property type="match status" value="1"/>
</dbReference>
<dbReference type="AlphaFoldDB" id="A0AAD7W6P1"/>
<reference evidence="4" key="1">
    <citation type="journal article" date="2023" name="Science">
        <title>Genome structures resolve the early diversification of teleost fishes.</title>
        <authorList>
            <person name="Parey E."/>
            <person name="Louis A."/>
            <person name="Montfort J."/>
            <person name="Bouchez O."/>
            <person name="Roques C."/>
            <person name="Iampietro C."/>
            <person name="Lluch J."/>
            <person name="Castinel A."/>
            <person name="Donnadieu C."/>
            <person name="Desvignes T."/>
            <person name="Floi Bucao C."/>
            <person name="Jouanno E."/>
            <person name="Wen M."/>
            <person name="Mejri S."/>
            <person name="Dirks R."/>
            <person name="Jansen H."/>
            <person name="Henkel C."/>
            <person name="Chen W.J."/>
            <person name="Zahm M."/>
            <person name="Cabau C."/>
            <person name="Klopp C."/>
            <person name="Thompson A.W."/>
            <person name="Robinson-Rechavi M."/>
            <person name="Braasch I."/>
            <person name="Lecointre G."/>
            <person name="Bobe J."/>
            <person name="Postlethwait J.H."/>
            <person name="Berthelot C."/>
            <person name="Roest Crollius H."/>
            <person name="Guiguen Y."/>
        </authorList>
    </citation>
    <scope>NUCLEOTIDE SEQUENCE</scope>
    <source>
        <strain evidence="4">NC1722</strain>
    </source>
</reference>
<evidence type="ECO:0000259" key="3">
    <source>
        <dbReference type="Pfam" id="PF13359"/>
    </source>
</evidence>
<sequence>MLKGTTAKIHVEGDTQPRFFKPRAGKDHENTDAVSRLRVPGGREREPAKEEKVMMLDLLDMPLITTQDIHRNAIALSVVLPQTIVKTGVEWELLFHMDEHTFYRHLRVTHAQFDHLVEVLGHQGLKGDQHDGSLEIPVKQKVALFLWYMANQNSFREMSDKFNVSQSPAHRYMLLGDSAYISRDYTFIVTPKRDNGALTVQDQQRNPNICRGRVVVEQAFGRVKCKWRRMRDLRNTRLDVVVMLIMSACMLHNLCTGPADMCEDHPACCPCHEDENI</sequence>
<evidence type="ECO:0000256" key="1">
    <source>
        <dbReference type="ARBA" id="ARBA00001968"/>
    </source>
</evidence>
<gene>
    <name evidence="4" type="ORF">AAFF_G00189840</name>
</gene>
<dbReference type="GO" id="GO:0046872">
    <property type="term" value="F:metal ion binding"/>
    <property type="evidence" value="ECO:0007669"/>
    <property type="project" value="UniProtKB-KW"/>
</dbReference>
<dbReference type="Proteomes" id="UP001221898">
    <property type="component" value="Unassembled WGS sequence"/>
</dbReference>
<comment type="caution">
    <text evidence="4">The sequence shown here is derived from an EMBL/GenBank/DDBJ whole genome shotgun (WGS) entry which is preliminary data.</text>
</comment>
<evidence type="ECO:0000313" key="5">
    <source>
        <dbReference type="Proteomes" id="UP001221898"/>
    </source>
</evidence>
<protein>
    <recommendedName>
        <fullName evidence="3">DDE Tnp4 domain-containing protein</fullName>
    </recommendedName>
</protein>
<keyword evidence="2" id="KW-0479">Metal-binding</keyword>
<keyword evidence="5" id="KW-1185">Reference proteome</keyword>
<feature type="domain" description="DDE Tnp4" evidence="3">
    <location>
        <begin position="167"/>
        <end position="253"/>
    </location>
</feature>